<dbReference type="AlphaFoldDB" id="R9PGG3"/>
<name>R9PGG3_AGAAL</name>
<dbReference type="Proteomes" id="UP000014461">
    <property type="component" value="Unassembled WGS sequence"/>
</dbReference>
<accession>R9PGG3</accession>
<organism evidence="1 2">
    <name type="scientific">Agarivorans albus MKT 106</name>
    <dbReference type="NCBI Taxonomy" id="1331007"/>
    <lineage>
        <taxon>Bacteria</taxon>
        <taxon>Pseudomonadati</taxon>
        <taxon>Pseudomonadota</taxon>
        <taxon>Gammaproteobacteria</taxon>
        <taxon>Alteromonadales</taxon>
        <taxon>Alteromonadaceae</taxon>
        <taxon>Agarivorans</taxon>
    </lineage>
</organism>
<keyword evidence="2" id="KW-1185">Reference proteome</keyword>
<dbReference type="STRING" id="1331007.AALB_0507"/>
<dbReference type="EMBL" id="BARX01000002">
    <property type="protein sequence ID" value="GAD00427.1"/>
    <property type="molecule type" value="Genomic_DNA"/>
</dbReference>
<dbReference type="PANTHER" id="PTHR35868">
    <property type="entry name" value="DUF2804 DOMAIN-CONTAINING PROTEIN-RELATED"/>
    <property type="match status" value="1"/>
</dbReference>
<dbReference type="OrthoDB" id="9134802at2"/>
<sequence length="347" mass="39005">MQNSQQLISAPSSLIAANGELSFGHFNGPVSQLGLANFVYTNVMDKPASLWAKHFHYKQFQFVSINCDEYILGFALADIRYLGSGFCYVFHIPSQTLQEHTWLKPCGMGYGTQPSPVNSLAYLKGKHSLQIQIVEGQWHIRANTPFLEAELTITPANQQQCMAMCGPTGYSGWTYTQKQNALPVAGHLLVNGKTQNLATALGAYDFSAGYMRRETSWRWASFSTRLNQTCIGLNLAAGVNETGCNENALWIDGEKHLLGPVHFSFKRSLASETSKPHQPWHIYSADGRVNLRFTPLNCRQERLNLWLLKSNFRQYMGHFSGTLVCQHGQTHQLQDVLGLTEDHFARW</sequence>
<dbReference type="PANTHER" id="PTHR35868:SF4">
    <property type="entry name" value="DUF2804 DOMAIN-CONTAINING PROTEIN"/>
    <property type="match status" value="1"/>
</dbReference>
<proteinExistence type="predicted"/>
<dbReference type="Pfam" id="PF10974">
    <property type="entry name" value="DUF2804"/>
    <property type="match status" value="1"/>
</dbReference>
<evidence type="ECO:0008006" key="3">
    <source>
        <dbReference type="Google" id="ProtNLM"/>
    </source>
</evidence>
<evidence type="ECO:0000313" key="2">
    <source>
        <dbReference type="Proteomes" id="UP000014461"/>
    </source>
</evidence>
<dbReference type="RefSeq" id="WP_016400195.1">
    <property type="nucleotide sequence ID" value="NZ_BARX01000002.1"/>
</dbReference>
<gene>
    <name evidence="1" type="ORF">AALB_0507</name>
</gene>
<reference evidence="1" key="1">
    <citation type="journal article" date="2013" name="Genome Announc.">
        <title>Draft Genome Sequence of Agarivorans albus Strain MKT 106T, an Agarolytic Marine Bacterium.</title>
        <authorList>
            <person name="Yasuike M."/>
            <person name="Nakamura Y."/>
            <person name="Kai W."/>
            <person name="Fujiwara A."/>
            <person name="Fukui Y."/>
            <person name="Satomi M."/>
            <person name="Sano M."/>
        </authorList>
    </citation>
    <scope>NUCLEOTIDE SEQUENCE [LARGE SCALE GENOMIC DNA]</scope>
</reference>
<protein>
    <recommendedName>
        <fullName evidence="3">DUF2804 domain-containing protein</fullName>
    </recommendedName>
</protein>
<evidence type="ECO:0000313" key="1">
    <source>
        <dbReference type="EMBL" id="GAD00427.1"/>
    </source>
</evidence>
<comment type="caution">
    <text evidence="1">The sequence shown here is derived from an EMBL/GenBank/DDBJ whole genome shotgun (WGS) entry which is preliminary data.</text>
</comment>
<dbReference type="InterPro" id="IPR021243">
    <property type="entry name" value="DUF2804"/>
</dbReference>